<accession>A0ABS6UGW2</accession>
<dbReference type="Proteomes" id="UP000694300">
    <property type="component" value="Unassembled WGS sequence"/>
</dbReference>
<dbReference type="RefSeq" id="WP_218588868.1">
    <property type="nucleotide sequence ID" value="NZ_JADQDE010000020.1"/>
</dbReference>
<gene>
    <name evidence="1" type="ORF">I4I82_27880</name>
</gene>
<protein>
    <recommendedName>
        <fullName evidence="3">Anti-anti-sigma factor</fullName>
    </recommendedName>
</protein>
<comment type="caution">
    <text evidence="1">The sequence shown here is derived from an EMBL/GenBank/DDBJ whole genome shotgun (WGS) entry which is preliminary data.</text>
</comment>
<name>A0ABS6UGW2_9PSEU</name>
<evidence type="ECO:0000313" key="2">
    <source>
        <dbReference type="Proteomes" id="UP000694300"/>
    </source>
</evidence>
<keyword evidence="2" id="KW-1185">Reference proteome</keyword>
<evidence type="ECO:0000313" key="1">
    <source>
        <dbReference type="EMBL" id="MBW0131472.1"/>
    </source>
</evidence>
<reference evidence="1 2" key="1">
    <citation type="submission" date="2020-11" db="EMBL/GenBank/DDBJ databases">
        <title>Pseudonocardia abyssalis sp. nov. and Pseudonocardia oceani sp. nov., description and phylogenomic analysis of two novel actinomycetes isolated from the deep Southern Ocean.</title>
        <authorList>
            <person name="Parra J."/>
        </authorList>
    </citation>
    <scope>NUCLEOTIDE SEQUENCE [LARGE SCALE GENOMIC DNA]</scope>
    <source>
        <strain evidence="2">KRD185</strain>
    </source>
</reference>
<evidence type="ECO:0008006" key="3">
    <source>
        <dbReference type="Google" id="ProtNLM"/>
    </source>
</evidence>
<dbReference type="EMBL" id="JADQDF010000001">
    <property type="protein sequence ID" value="MBW0131472.1"/>
    <property type="molecule type" value="Genomic_DNA"/>
</dbReference>
<sequence>MPVRTDDIRPGIVRVRAAAGTLGSFAVAELGSAVDAALARRPWGIVADLRPLDAITPAGMAMLVRVAVAAGELDVGLSLVCADAVRSAVAQVDLTELFDLHHDVDAALAALRVVV</sequence>
<organism evidence="1 2">
    <name type="scientific">Pseudonocardia oceani</name>
    <dbReference type="NCBI Taxonomy" id="2792013"/>
    <lineage>
        <taxon>Bacteria</taxon>
        <taxon>Bacillati</taxon>
        <taxon>Actinomycetota</taxon>
        <taxon>Actinomycetes</taxon>
        <taxon>Pseudonocardiales</taxon>
        <taxon>Pseudonocardiaceae</taxon>
        <taxon>Pseudonocardia</taxon>
    </lineage>
</organism>
<proteinExistence type="predicted"/>